<protein>
    <submittedName>
        <fullName evidence="1">Uncharacterized protein</fullName>
    </submittedName>
</protein>
<evidence type="ECO:0000313" key="1">
    <source>
        <dbReference type="EMBL" id="GFM91947.1"/>
    </source>
</evidence>
<comment type="caution">
    <text evidence="1">The sequence shown here is derived from an EMBL/GenBank/DDBJ whole genome shotgun (WGS) entry which is preliminary data.</text>
</comment>
<accession>A0ABQ1DM74</accession>
<gene>
    <name evidence="1" type="ORF">PSCICP_19190</name>
</gene>
<sequence>MRISNIIDRVNRFDGDDLDRSNSDTSKRLFFLMRGKASSLSELEWGVLQKNYLMFVTVN</sequence>
<dbReference type="EMBL" id="BLWA01000004">
    <property type="protein sequence ID" value="GFM91947.1"/>
    <property type="molecule type" value="Genomic_DNA"/>
</dbReference>
<dbReference type="Proteomes" id="UP000614982">
    <property type="component" value="Unassembled WGS sequence"/>
</dbReference>
<keyword evidence="2" id="KW-1185">Reference proteome</keyword>
<name>A0ABQ1DM74_PSECI</name>
<proteinExistence type="predicted"/>
<evidence type="ECO:0000313" key="2">
    <source>
        <dbReference type="Proteomes" id="UP000614982"/>
    </source>
</evidence>
<reference evidence="1 2" key="1">
    <citation type="submission" date="2020-05" db="EMBL/GenBank/DDBJ databases">
        <title>Genetic diversity of Pseudomonas cichorii.</title>
        <authorList>
            <person name="Tani S."/>
            <person name="Yagi H."/>
            <person name="Hashimoto S."/>
            <person name="Iiyama K."/>
            <person name="Furuya N."/>
        </authorList>
    </citation>
    <scope>NUCLEOTIDE SEQUENCE [LARGE SCALE GENOMIC DNA]</scope>
    <source>
        <strain evidence="1 2">LMG 2162</strain>
    </source>
</reference>
<organism evidence="1 2">
    <name type="scientific">Pseudomonas cichorii</name>
    <dbReference type="NCBI Taxonomy" id="36746"/>
    <lineage>
        <taxon>Bacteria</taxon>
        <taxon>Pseudomonadati</taxon>
        <taxon>Pseudomonadota</taxon>
        <taxon>Gammaproteobacteria</taxon>
        <taxon>Pseudomonadales</taxon>
        <taxon>Pseudomonadaceae</taxon>
        <taxon>Pseudomonas</taxon>
    </lineage>
</organism>